<gene>
    <name evidence="3" type="ORF">SAMN05428998_11877</name>
</gene>
<dbReference type="InterPro" id="IPR025738">
    <property type="entry name" value="BatD"/>
</dbReference>
<dbReference type="Proteomes" id="UP000192917">
    <property type="component" value="Unassembled WGS sequence"/>
</dbReference>
<organism evidence="3 4">
    <name type="scientific">Tistlia consotensis USBA 355</name>
    <dbReference type="NCBI Taxonomy" id="560819"/>
    <lineage>
        <taxon>Bacteria</taxon>
        <taxon>Pseudomonadati</taxon>
        <taxon>Pseudomonadota</taxon>
        <taxon>Alphaproteobacteria</taxon>
        <taxon>Rhodospirillales</taxon>
        <taxon>Rhodovibrionaceae</taxon>
        <taxon>Tistlia</taxon>
    </lineage>
</organism>
<keyword evidence="4" id="KW-1185">Reference proteome</keyword>
<feature type="signal peptide" evidence="2">
    <location>
        <begin position="1"/>
        <end position="28"/>
    </location>
</feature>
<feature type="transmembrane region" description="Helical" evidence="1">
    <location>
        <begin position="287"/>
        <end position="309"/>
    </location>
</feature>
<dbReference type="EMBL" id="FWZX01000018">
    <property type="protein sequence ID" value="SMF51877.1"/>
    <property type="molecule type" value="Genomic_DNA"/>
</dbReference>
<name>A0A1Y6CAP6_9PROT</name>
<evidence type="ECO:0000256" key="2">
    <source>
        <dbReference type="SAM" id="SignalP"/>
    </source>
</evidence>
<dbReference type="STRING" id="560819.SAMN05428998_11877"/>
<dbReference type="PROSITE" id="PS51257">
    <property type="entry name" value="PROKAR_LIPOPROTEIN"/>
    <property type="match status" value="1"/>
</dbReference>
<keyword evidence="1" id="KW-0472">Membrane</keyword>
<protein>
    <submittedName>
        <fullName evidence="3">Oxygen tolerance</fullName>
    </submittedName>
</protein>
<dbReference type="PANTHER" id="PTHR40940:SF1">
    <property type="entry name" value="PROTEIN BATD"/>
    <property type="match status" value="1"/>
</dbReference>
<evidence type="ECO:0000313" key="4">
    <source>
        <dbReference type="Proteomes" id="UP000192917"/>
    </source>
</evidence>
<proteinExistence type="predicted"/>
<dbReference type="RefSeq" id="WP_085124459.1">
    <property type="nucleotide sequence ID" value="NZ_FWZX01000018.1"/>
</dbReference>
<keyword evidence="2" id="KW-0732">Signal</keyword>
<feature type="chain" id="PRO_5012373530" evidence="2">
    <location>
        <begin position="29"/>
        <end position="412"/>
    </location>
</feature>
<keyword evidence="1" id="KW-0812">Transmembrane</keyword>
<sequence length="412" mass="44495">MVSRRRNGLLAGLLALACGLAPATRAPAAQTDAPELRLEVLREAPSETPYPQEMVLLALHGSYQGTIAREELELPASPDFGWIELGADHWDETGGAGGRVRTFERGVALFARHSGRLVVPPFVHHLTLIDGQGQRYESAVASAPLLLEVQPKPAGIDWWLPAREVQLSERWSKPPGSLAPGELAQRSVTLEAAGVGPELLPPAPVLRAAGLSVFSDPEERATRLTPEGPVSSVTWHWTVRLFSDTTPTLAALSIPWFDTKTREMRQATLPPRRLGRSAAGPGPERGLALRLAVPGGFLAGFLLGLLLLLPGWRLRPRAEILAGLDRFGLSLAPEARALRTAARQGDPAAVRAAALRLLRRRRALRRDPPLPQAVELQLRRLDRLLFGPPGTGEPPDLGALARGLLRARRGAL</sequence>
<accession>A0A1Y6CAP6</accession>
<evidence type="ECO:0000256" key="1">
    <source>
        <dbReference type="SAM" id="Phobius"/>
    </source>
</evidence>
<keyword evidence="1" id="KW-1133">Transmembrane helix</keyword>
<dbReference type="AlphaFoldDB" id="A0A1Y6CAP6"/>
<evidence type="ECO:0000313" key="3">
    <source>
        <dbReference type="EMBL" id="SMF51877.1"/>
    </source>
</evidence>
<reference evidence="3 4" key="1">
    <citation type="submission" date="2017-04" db="EMBL/GenBank/DDBJ databases">
        <authorList>
            <person name="Afonso C.L."/>
            <person name="Miller P.J."/>
            <person name="Scott M.A."/>
            <person name="Spackman E."/>
            <person name="Goraichik I."/>
            <person name="Dimitrov K.M."/>
            <person name="Suarez D.L."/>
            <person name="Swayne D.E."/>
        </authorList>
    </citation>
    <scope>NUCLEOTIDE SEQUENCE [LARGE SCALE GENOMIC DNA]</scope>
    <source>
        <strain evidence="3 4">USBA 355</strain>
    </source>
</reference>
<dbReference type="PANTHER" id="PTHR40940">
    <property type="entry name" value="PROTEIN BATD-RELATED"/>
    <property type="match status" value="1"/>
</dbReference>